<dbReference type="EMBL" id="AABFMV010000008">
    <property type="protein sequence ID" value="EAH1615845.1"/>
    <property type="molecule type" value="Genomic_DNA"/>
</dbReference>
<evidence type="ECO:0000313" key="20">
    <source>
        <dbReference type="Proteomes" id="UP000517258"/>
    </source>
</evidence>
<dbReference type="Proteomes" id="UP000364988">
    <property type="component" value="Unassembled WGS sequence"/>
</dbReference>
<proteinExistence type="predicted"/>
<dbReference type="RefSeq" id="WP_025981612.1">
    <property type="nucleotide sequence ID" value="NZ_BAAFVI010000013.1"/>
</dbReference>
<dbReference type="EMBL" id="AALEDS010000025">
    <property type="protein sequence ID" value="ECY6545672.1"/>
    <property type="molecule type" value="Genomic_DNA"/>
</dbReference>
<dbReference type="Proteomes" id="UP000358545">
    <property type="component" value="Unassembled WGS sequence"/>
</dbReference>
<evidence type="ECO:0000313" key="21">
    <source>
        <dbReference type="Proteomes" id="UP000525068"/>
    </source>
</evidence>
<dbReference type="Proteomes" id="UP000529135">
    <property type="component" value="Unassembled WGS sequence"/>
</dbReference>
<reference evidence="14 15" key="2">
    <citation type="submission" date="2018-06" db="EMBL/GenBank/DDBJ databases">
        <authorList>
            <consortium name="PulseNet: The National Subtyping Network for Foodborne Disease Surveillance"/>
            <person name="Tarr C.L."/>
            <person name="Trees E."/>
            <person name="Katz L.S."/>
            <person name="Carleton-Romer H.A."/>
            <person name="Stroika S."/>
            <person name="Kucerova Z."/>
            <person name="Roache K.F."/>
            <person name="Sabol A.L."/>
            <person name="Besser J."/>
            <person name="Gerner-Smidt P."/>
        </authorList>
    </citation>
    <scope>NUCLEOTIDE SEQUENCE [LARGE SCALE GENOMIC DNA]</scope>
    <source>
        <strain evidence="1 14">PNUSAL000910</strain>
        <strain evidence="3 15">PNUSAL002180</strain>
        <strain evidence="9 13">PNUSAL004402</strain>
    </source>
</reference>
<sequence length="118" mass="13467">MGVFSAEMLKSLMKEGGLEVEYNIKKLEKELLSKVDTTSQKELEKVNRYINLIRIYYELDKSIETDGAVVVTENGSQKFTKTNPAIQEKNRINTSLLSIERSFIFKGENDKQDGSDLI</sequence>
<dbReference type="EMBL" id="AAARLF010000015">
    <property type="protein sequence ID" value="EAE2899221.1"/>
    <property type="molecule type" value="Genomic_DNA"/>
</dbReference>
<evidence type="ECO:0000313" key="8">
    <source>
        <dbReference type="EMBL" id="EAH3126626.1"/>
    </source>
</evidence>
<dbReference type="EMBL" id="AABEVT010000001">
    <property type="protein sequence ID" value="EAH0250775.1"/>
    <property type="molecule type" value="Genomic_DNA"/>
</dbReference>
<evidence type="ECO:0000313" key="22">
    <source>
        <dbReference type="Proteomes" id="UP000529135"/>
    </source>
</evidence>
<dbReference type="EMBL" id="AAAKQF010000014">
    <property type="protein sequence ID" value="EAC9041455.1"/>
    <property type="molecule type" value="Genomic_DNA"/>
</dbReference>
<evidence type="ECO:0000313" key="15">
    <source>
        <dbReference type="Proteomes" id="UP000358545"/>
    </source>
</evidence>
<evidence type="ECO:0000313" key="16">
    <source>
        <dbReference type="Proteomes" id="UP000364988"/>
    </source>
</evidence>
<dbReference type="EMBL" id="AACJYH010000015">
    <property type="protein sequence ID" value="EAK8898938.1"/>
    <property type="molecule type" value="Genomic_DNA"/>
</dbReference>
<protein>
    <submittedName>
        <fullName evidence="10">P27 family phage terminase small subunit</fullName>
    </submittedName>
</protein>
<reference evidence="2 17" key="3">
    <citation type="submission" date="2019-03" db="EMBL/GenBank/DDBJ databases">
        <authorList>
            <person name="Ashton P.M."/>
            <person name="Dallman T."/>
            <person name="Nair S."/>
            <person name="De Pinna E."/>
            <person name="Peters T."/>
            <person name="Grant K."/>
        </authorList>
    </citation>
    <scope>NUCLEOTIDE SEQUENCE [LARGE SCALE GENOMIC DNA]</scope>
    <source>
        <strain evidence="6 24">406731</strain>
        <strain evidence="4 23">429821</strain>
        <strain evidence="7 21">562417</strain>
        <strain evidence="8 22">562428</strain>
        <strain evidence="5 20">563356</strain>
        <strain evidence="10 19">760311</strain>
        <strain evidence="2">RL15000271</strain>
    </source>
</reference>
<evidence type="ECO:0000313" key="6">
    <source>
        <dbReference type="EMBL" id="EAH0250775.1"/>
    </source>
</evidence>
<evidence type="ECO:0000313" key="18">
    <source>
        <dbReference type="Proteomes" id="UP000427828"/>
    </source>
</evidence>
<dbReference type="Proteomes" id="UP000427828">
    <property type="component" value="Unassembled WGS sequence"/>
</dbReference>
<reference evidence="11 18" key="1">
    <citation type="submission" date="2018-06" db="EMBL/GenBank/DDBJ databases">
        <authorList>
            <consortium name="GenomeTrakr: Next Generation Sequencing Network for Food Pathogen Tracability"/>
        </authorList>
    </citation>
    <scope>NUCLEOTIDE SEQUENCE [LARGE SCALE GENOMIC DNA]</scope>
    <source>
        <strain evidence="11 18">FLAG-51482A</strain>
    </source>
</reference>
<dbReference type="Proteomes" id="UP000350032">
    <property type="component" value="Unassembled WGS sequence"/>
</dbReference>
<dbReference type="Proteomes" id="UP000517258">
    <property type="component" value="Unassembled WGS sequence"/>
</dbReference>
<dbReference type="EMBL" id="AABAGT010000030">
    <property type="protein sequence ID" value="EAG0868518.1"/>
    <property type="molecule type" value="Genomic_DNA"/>
</dbReference>
<dbReference type="Proteomes" id="UP000401273">
    <property type="component" value="Unassembled WGS sequence"/>
</dbReference>
<evidence type="ECO:0000313" key="1">
    <source>
        <dbReference type="EMBL" id="EAC9041455.1"/>
    </source>
</evidence>
<evidence type="ECO:0000313" key="19">
    <source>
        <dbReference type="Proteomes" id="UP000478945"/>
    </source>
</evidence>
<evidence type="ECO:0000313" key="24">
    <source>
        <dbReference type="Proteomes" id="UP000566597"/>
    </source>
</evidence>
<evidence type="ECO:0000313" key="2">
    <source>
        <dbReference type="EMBL" id="EAE2899221.1"/>
    </source>
</evidence>
<dbReference type="EMBL" id="AALAQH010000001">
    <property type="protein sequence ID" value="ECX6923053.1"/>
    <property type="molecule type" value="Genomic_DNA"/>
</dbReference>
<gene>
    <name evidence="3" type="ORF">A8L61_14700</name>
    <name evidence="11" type="ORF">BCZ19_00080</name>
    <name evidence="7" type="ORF">D4271_10530</name>
    <name evidence="4" type="ORF">D4C60_05445</name>
    <name evidence="5" type="ORF">D4D89_04870</name>
    <name evidence="6" type="ORF">D4U23_00075</name>
    <name evidence="8" type="ORF">D5M70_04865</name>
    <name evidence="9" type="ORF">D7104_14710</name>
    <name evidence="2" type="ORF">E1W43_14910</name>
    <name evidence="12" type="ORF">F6436_15270</name>
    <name evidence="10" type="ORF">FJU19_14995</name>
    <name evidence="1" type="ORF">KV70_14715</name>
</gene>
<dbReference type="Proteomes" id="UP000354255">
    <property type="component" value="Unassembled WGS sequence"/>
</dbReference>
<reference evidence="12 16" key="4">
    <citation type="submission" date="2019-09" db="EMBL/GenBank/DDBJ databases">
        <authorList>
            <consortium name="GenomeTrakr network: Whole genome sequencing for foodborne pathogen traceback"/>
        </authorList>
    </citation>
    <scope>NUCLEOTIDE SEQUENCE [LARGE SCALE GENOMIC DNA]</scope>
    <source>
        <strain evidence="12 16">FLAG-55987</strain>
    </source>
</reference>
<evidence type="ECO:0000313" key="9">
    <source>
        <dbReference type="EMBL" id="EAK8898938.1"/>
    </source>
</evidence>
<dbReference type="Proteomes" id="UP000566597">
    <property type="component" value="Unassembled WGS sequence"/>
</dbReference>
<dbReference type="EMBL" id="AAJEKY010000018">
    <property type="protein sequence ID" value="ECL0132401.1"/>
    <property type="molecule type" value="Genomic_DNA"/>
</dbReference>
<evidence type="ECO:0000313" key="10">
    <source>
        <dbReference type="EMBL" id="ECL0132401.1"/>
    </source>
</evidence>
<evidence type="ECO:0000313" key="7">
    <source>
        <dbReference type="EMBL" id="EAH1615845.1"/>
    </source>
</evidence>
<evidence type="ECO:0000313" key="4">
    <source>
        <dbReference type="EMBL" id="EAG9856430.1"/>
    </source>
</evidence>
<evidence type="ECO:0000313" key="13">
    <source>
        <dbReference type="Proteomes" id="UP000350032"/>
    </source>
</evidence>
<dbReference type="EMBL" id="AABEVI010000003">
    <property type="protein sequence ID" value="EAH0217640.1"/>
    <property type="molecule type" value="Genomic_DNA"/>
</dbReference>
<dbReference type="Proteomes" id="UP000478945">
    <property type="component" value="Unassembled WGS sequence"/>
</dbReference>
<evidence type="ECO:0000313" key="12">
    <source>
        <dbReference type="EMBL" id="ECY6545672.1"/>
    </source>
</evidence>
<dbReference type="EMBL" id="AABGFX010000003">
    <property type="protein sequence ID" value="EAH3126626.1"/>
    <property type="molecule type" value="Genomic_DNA"/>
</dbReference>
<dbReference type="EMBL" id="AABEQV010000003">
    <property type="protein sequence ID" value="EAG9856430.1"/>
    <property type="molecule type" value="Genomic_DNA"/>
</dbReference>
<evidence type="ECO:0000313" key="3">
    <source>
        <dbReference type="EMBL" id="EAG0868518.1"/>
    </source>
</evidence>
<name>A0A393N053_LISMN</name>
<comment type="caution">
    <text evidence="2">The sequence shown here is derived from an EMBL/GenBank/DDBJ whole genome shotgun (WGS) entry which is preliminary data.</text>
</comment>
<organism evidence="2 17">
    <name type="scientific">Listeria monocytogenes</name>
    <dbReference type="NCBI Taxonomy" id="1639"/>
    <lineage>
        <taxon>Bacteria</taxon>
        <taxon>Bacillati</taxon>
        <taxon>Bacillota</taxon>
        <taxon>Bacilli</taxon>
        <taxon>Bacillales</taxon>
        <taxon>Listeriaceae</taxon>
        <taxon>Listeria</taxon>
    </lineage>
</organism>
<dbReference type="Proteomes" id="UP000548826">
    <property type="component" value="Unassembled WGS sequence"/>
</dbReference>
<evidence type="ECO:0000313" key="5">
    <source>
        <dbReference type="EMBL" id="EAH0217640.1"/>
    </source>
</evidence>
<dbReference type="InterPro" id="IPR006448">
    <property type="entry name" value="Phage_term_ssu_P27"/>
</dbReference>
<evidence type="ECO:0000313" key="17">
    <source>
        <dbReference type="Proteomes" id="UP000401273"/>
    </source>
</evidence>
<dbReference type="Proteomes" id="UP000525068">
    <property type="component" value="Unassembled WGS sequence"/>
</dbReference>
<evidence type="ECO:0000313" key="14">
    <source>
        <dbReference type="Proteomes" id="UP000354255"/>
    </source>
</evidence>
<evidence type="ECO:0000313" key="11">
    <source>
        <dbReference type="EMBL" id="ECX6923053.1"/>
    </source>
</evidence>
<dbReference type="AlphaFoldDB" id="A0A393N053"/>
<evidence type="ECO:0000313" key="23">
    <source>
        <dbReference type="Proteomes" id="UP000548826"/>
    </source>
</evidence>
<accession>A0A393N053</accession>
<dbReference type="Pfam" id="PF05119">
    <property type="entry name" value="Terminase_4"/>
    <property type="match status" value="1"/>
</dbReference>